<dbReference type="AlphaFoldDB" id="A0A392VMV7"/>
<dbReference type="EMBL" id="LXQA011200840">
    <property type="protein sequence ID" value="MCI88729.1"/>
    <property type="molecule type" value="Genomic_DNA"/>
</dbReference>
<evidence type="ECO:0000313" key="1">
    <source>
        <dbReference type="EMBL" id="MCI88729.1"/>
    </source>
</evidence>
<name>A0A392VMV7_9FABA</name>
<protein>
    <submittedName>
        <fullName evidence="1">Uncharacterized protein</fullName>
    </submittedName>
</protein>
<keyword evidence="2" id="KW-1185">Reference proteome</keyword>
<accession>A0A392VMV7</accession>
<organism evidence="1 2">
    <name type="scientific">Trifolium medium</name>
    <dbReference type="NCBI Taxonomy" id="97028"/>
    <lineage>
        <taxon>Eukaryota</taxon>
        <taxon>Viridiplantae</taxon>
        <taxon>Streptophyta</taxon>
        <taxon>Embryophyta</taxon>
        <taxon>Tracheophyta</taxon>
        <taxon>Spermatophyta</taxon>
        <taxon>Magnoliopsida</taxon>
        <taxon>eudicotyledons</taxon>
        <taxon>Gunneridae</taxon>
        <taxon>Pentapetalae</taxon>
        <taxon>rosids</taxon>
        <taxon>fabids</taxon>
        <taxon>Fabales</taxon>
        <taxon>Fabaceae</taxon>
        <taxon>Papilionoideae</taxon>
        <taxon>50 kb inversion clade</taxon>
        <taxon>NPAAA clade</taxon>
        <taxon>Hologalegina</taxon>
        <taxon>IRL clade</taxon>
        <taxon>Trifolieae</taxon>
        <taxon>Trifolium</taxon>
    </lineage>
</organism>
<comment type="caution">
    <text evidence="1">The sequence shown here is derived from an EMBL/GenBank/DDBJ whole genome shotgun (WGS) entry which is preliminary data.</text>
</comment>
<reference evidence="1 2" key="1">
    <citation type="journal article" date="2018" name="Front. Plant Sci.">
        <title>Red Clover (Trifolium pratense) and Zigzag Clover (T. medium) - A Picture of Genomic Similarities and Differences.</title>
        <authorList>
            <person name="Dluhosova J."/>
            <person name="Istvanek J."/>
            <person name="Nedelnik J."/>
            <person name="Repkova J."/>
        </authorList>
    </citation>
    <scope>NUCLEOTIDE SEQUENCE [LARGE SCALE GENOMIC DNA]</scope>
    <source>
        <strain evidence="2">cv. 10/8</strain>
        <tissue evidence="1">Leaf</tissue>
    </source>
</reference>
<evidence type="ECO:0000313" key="2">
    <source>
        <dbReference type="Proteomes" id="UP000265520"/>
    </source>
</evidence>
<sequence>MLVNKTVASEQTDRGRYLLDIGHPSFIAEVETAVELAQLMLQISHCNINVDPQK</sequence>
<proteinExistence type="predicted"/>
<feature type="non-terminal residue" evidence="1">
    <location>
        <position position="54"/>
    </location>
</feature>
<dbReference type="Proteomes" id="UP000265520">
    <property type="component" value="Unassembled WGS sequence"/>
</dbReference>